<keyword evidence="4" id="KW-0238">DNA-binding</keyword>
<dbReference type="CDD" id="cd06171">
    <property type="entry name" value="Sigma70_r4"/>
    <property type="match status" value="1"/>
</dbReference>
<dbReference type="GO" id="GO:0003677">
    <property type="term" value="F:DNA binding"/>
    <property type="evidence" value="ECO:0007669"/>
    <property type="project" value="UniProtKB-KW"/>
</dbReference>
<evidence type="ECO:0000313" key="11">
    <source>
        <dbReference type="Proteomes" id="UP000587527"/>
    </source>
</evidence>
<sequence length="388" mass="41477">MRLPDVDDFSDFYAARKDTVFRTVAVALGDRVAAEDAVSEAFTRACAGWSRVKEHPNPTAWVLRVALNAQRSWWRRGRREVPGEVPETPTAEAGSAALPVDLRAAVARLPQRQREVVALRVLADLSADEAGALLGIAPATVHVHLHRALETLRRELSASDYAGDRFQVAESAVRRQARTLTVRRRAMAAAAVVLVLAATVSGLALWRGGGPGQSADRPGPTPEFSFGKPPRPSTSATTDDGRCREIAMQLDPQLMELPPLRFERVAGPLRLRLYGGLTATVVCWATDERIDIGGPAMNLDPATPDLGLTYASMGQGTGPAAVAFGQLPPGATRVELSRATGGPLVAELHDGWWIYFVPDATTGIDLAEVTRVTAATPTGDHALTITHG</sequence>
<evidence type="ECO:0000256" key="5">
    <source>
        <dbReference type="ARBA" id="ARBA00023163"/>
    </source>
</evidence>
<organism evidence="10 11">
    <name type="scientific">Allocatelliglobosispora scoriae</name>
    <dbReference type="NCBI Taxonomy" id="643052"/>
    <lineage>
        <taxon>Bacteria</taxon>
        <taxon>Bacillati</taxon>
        <taxon>Actinomycetota</taxon>
        <taxon>Actinomycetes</taxon>
        <taxon>Micromonosporales</taxon>
        <taxon>Micromonosporaceae</taxon>
        <taxon>Allocatelliglobosispora</taxon>
    </lineage>
</organism>
<dbReference type="SUPFAM" id="SSF88659">
    <property type="entry name" value="Sigma3 and sigma4 domains of RNA polymerase sigma factors"/>
    <property type="match status" value="1"/>
</dbReference>
<keyword evidence="7" id="KW-1133">Transmembrane helix</keyword>
<dbReference type="RefSeq" id="WP_184842303.1">
    <property type="nucleotide sequence ID" value="NZ_JACHMN010000003.1"/>
</dbReference>
<dbReference type="AlphaFoldDB" id="A0A841BXY3"/>
<keyword evidence="7" id="KW-0812">Transmembrane</keyword>
<evidence type="ECO:0000259" key="8">
    <source>
        <dbReference type="Pfam" id="PF04542"/>
    </source>
</evidence>
<dbReference type="Pfam" id="PF04542">
    <property type="entry name" value="Sigma70_r2"/>
    <property type="match status" value="1"/>
</dbReference>
<keyword evidence="7" id="KW-0472">Membrane</keyword>
<dbReference type="InterPro" id="IPR039425">
    <property type="entry name" value="RNA_pol_sigma-70-like"/>
</dbReference>
<evidence type="ECO:0000313" key="10">
    <source>
        <dbReference type="EMBL" id="MBB5872525.1"/>
    </source>
</evidence>
<dbReference type="Gene3D" id="1.10.10.10">
    <property type="entry name" value="Winged helix-like DNA-binding domain superfamily/Winged helix DNA-binding domain"/>
    <property type="match status" value="1"/>
</dbReference>
<dbReference type="SUPFAM" id="SSF88946">
    <property type="entry name" value="Sigma2 domain of RNA polymerase sigma factors"/>
    <property type="match status" value="1"/>
</dbReference>
<dbReference type="Proteomes" id="UP000587527">
    <property type="component" value="Unassembled WGS sequence"/>
</dbReference>
<keyword evidence="5" id="KW-0804">Transcription</keyword>
<keyword evidence="11" id="KW-1185">Reference proteome</keyword>
<dbReference type="EMBL" id="JACHMN010000003">
    <property type="protein sequence ID" value="MBB5872525.1"/>
    <property type="molecule type" value="Genomic_DNA"/>
</dbReference>
<dbReference type="InterPro" id="IPR013249">
    <property type="entry name" value="RNA_pol_sigma70_r4_t2"/>
</dbReference>
<dbReference type="PANTHER" id="PTHR43133">
    <property type="entry name" value="RNA POLYMERASE ECF-TYPE SIGMA FACTO"/>
    <property type="match status" value="1"/>
</dbReference>
<name>A0A841BXY3_9ACTN</name>
<reference evidence="10 11" key="1">
    <citation type="submission" date="2020-08" db="EMBL/GenBank/DDBJ databases">
        <title>Sequencing the genomes of 1000 actinobacteria strains.</title>
        <authorList>
            <person name="Klenk H.-P."/>
        </authorList>
    </citation>
    <scope>NUCLEOTIDE SEQUENCE [LARGE SCALE GENOMIC DNA]</scope>
    <source>
        <strain evidence="10 11">DSM 45362</strain>
    </source>
</reference>
<feature type="domain" description="RNA polymerase sigma factor 70 region 4 type 2" evidence="9">
    <location>
        <begin position="101"/>
        <end position="152"/>
    </location>
</feature>
<proteinExistence type="inferred from homology"/>
<comment type="similarity">
    <text evidence="1">Belongs to the sigma-70 factor family. ECF subfamily.</text>
</comment>
<gene>
    <name evidence="10" type="ORF">F4553_005959</name>
</gene>
<evidence type="ECO:0000256" key="6">
    <source>
        <dbReference type="SAM" id="MobiDB-lite"/>
    </source>
</evidence>
<keyword evidence="3" id="KW-0731">Sigma factor</keyword>
<dbReference type="InterPro" id="IPR013324">
    <property type="entry name" value="RNA_pol_sigma_r3/r4-like"/>
</dbReference>
<dbReference type="InterPro" id="IPR036388">
    <property type="entry name" value="WH-like_DNA-bd_sf"/>
</dbReference>
<evidence type="ECO:0000256" key="3">
    <source>
        <dbReference type="ARBA" id="ARBA00023082"/>
    </source>
</evidence>
<dbReference type="GO" id="GO:0016987">
    <property type="term" value="F:sigma factor activity"/>
    <property type="evidence" value="ECO:0007669"/>
    <property type="project" value="UniProtKB-KW"/>
</dbReference>
<feature type="region of interest" description="Disordered" evidence="6">
    <location>
        <begin position="209"/>
        <end position="241"/>
    </location>
</feature>
<dbReference type="InterPro" id="IPR014284">
    <property type="entry name" value="RNA_pol_sigma-70_dom"/>
</dbReference>
<dbReference type="Pfam" id="PF08281">
    <property type="entry name" value="Sigma70_r4_2"/>
    <property type="match status" value="1"/>
</dbReference>
<comment type="caution">
    <text evidence="10">The sequence shown here is derived from an EMBL/GenBank/DDBJ whole genome shotgun (WGS) entry which is preliminary data.</text>
</comment>
<protein>
    <submittedName>
        <fullName evidence="10">RNA polymerase sigma factor (Sigma-70 family)</fullName>
    </submittedName>
</protein>
<feature type="transmembrane region" description="Helical" evidence="7">
    <location>
        <begin position="186"/>
        <end position="206"/>
    </location>
</feature>
<evidence type="ECO:0000256" key="2">
    <source>
        <dbReference type="ARBA" id="ARBA00023015"/>
    </source>
</evidence>
<dbReference type="InterPro" id="IPR007627">
    <property type="entry name" value="RNA_pol_sigma70_r2"/>
</dbReference>
<keyword evidence="2" id="KW-0805">Transcription regulation</keyword>
<evidence type="ECO:0000259" key="9">
    <source>
        <dbReference type="Pfam" id="PF08281"/>
    </source>
</evidence>
<dbReference type="NCBIfam" id="TIGR02937">
    <property type="entry name" value="sigma70-ECF"/>
    <property type="match status" value="1"/>
</dbReference>
<dbReference type="InterPro" id="IPR013325">
    <property type="entry name" value="RNA_pol_sigma_r2"/>
</dbReference>
<evidence type="ECO:0000256" key="7">
    <source>
        <dbReference type="SAM" id="Phobius"/>
    </source>
</evidence>
<evidence type="ECO:0000256" key="1">
    <source>
        <dbReference type="ARBA" id="ARBA00010641"/>
    </source>
</evidence>
<feature type="domain" description="RNA polymerase sigma-70 region 2" evidence="8">
    <location>
        <begin position="15"/>
        <end position="79"/>
    </location>
</feature>
<dbReference type="PANTHER" id="PTHR43133:SF50">
    <property type="entry name" value="ECF RNA POLYMERASE SIGMA FACTOR SIGM"/>
    <property type="match status" value="1"/>
</dbReference>
<dbReference type="GO" id="GO:0006352">
    <property type="term" value="P:DNA-templated transcription initiation"/>
    <property type="evidence" value="ECO:0007669"/>
    <property type="project" value="InterPro"/>
</dbReference>
<dbReference type="Gene3D" id="1.10.1740.10">
    <property type="match status" value="1"/>
</dbReference>
<accession>A0A841BXY3</accession>
<evidence type="ECO:0000256" key="4">
    <source>
        <dbReference type="ARBA" id="ARBA00023125"/>
    </source>
</evidence>